<name>A0A7S4AZN3_CHRCT</name>
<dbReference type="Gene3D" id="3.80.10.10">
    <property type="entry name" value="Ribonuclease Inhibitor"/>
    <property type="match status" value="1"/>
</dbReference>
<dbReference type="AlphaFoldDB" id="A0A7S4AZN3"/>
<dbReference type="InterPro" id="IPR032675">
    <property type="entry name" value="LRR_dom_sf"/>
</dbReference>
<evidence type="ECO:0000256" key="1">
    <source>
        <dbReference type="SAM" id="MobiDB-lite"/>
    </source>
</evidence>
<proteinExistence type="predicted"/>
<reference evidence="2" key="1">
    <citation type="submission" date="2021-01" db="EMBL/GenBank/DDBJ databases">
        <authorList>
            <person name="Corre E."/>
            <person name="Pelletier E."/>
            <person name="Niang G."/>
            <person name="Scheremetjew M."/>
            <person name="Finn R."/>
            <person name="Kale V."/>
            <person name="Holt S."/>
            <person name="Cochrane G."/>
            <person name="Meng A."/>
            <person name="Brown T."/>
            <person name="Cohen L."/>
        </authorList>
    </citation>
    <scope>NUCLEOTIDE SEQUENCE</scope>
    <source>
        <strain evidence="2">CCMP645</strain>
    </source>
</reference>
<organism evidence="2">
    <name type="scientific">Chrysotila carterae</name>
    <name type="common">Marine alga</name>
    <name type="synonym">Syracosphaera carterae</name>
    <dbReference type="NCBI Taxonomy" id="13221"/>
    <lineage>
        <taxon>Eukaryota</taxon>
        <taxon>Haptista</taxon>
        <taxon>Haptophyta</taxon>
        <taxon>Prymnesiophyceae</taxon>
        <taxon>Isochrysidales</taxon>
        <taxon>Isochrysidaceae</taxon>
        <taxon>Chrysotila</taxon>
    </lineage>
</organism>
<feature type="region of interest" description="Disordered" evidence="1">
    <location>
        <begin position="1"/>
        <end position="43"/>
    </location>
</feature>
<dbReference type="InterPro" id="IPR053040">
    <property type="entry name" value="LRR-containing_protein_71"/>
</dbReference>
<dbReference type="SMART" id="SM00368">
    <property type="entry name" value="LRR_RI"/>
    <property type="match status" value="5"/>
</dbReference>
<dbReference type="PANTHER" id="PTHR46984:SF1">
    <property type="entry name" value="LEUCINE-RICH REPEAT-CONTAINING PROTEIN 71"/>
    <property type="match status" value="1"/>
</dbReference>
<dbReference type="PANTHER" id="PTHR46984">
    <property type="entry name" value="LEUCINE-RICH REPEAT-CONTAINING PROTEIN 71"/>
    <property type="match status" value="1"/>
</dbReference>
<sequence length="373" mass="40468">MPAGPGPKSPIGRSLSPQASKSKLMRGELIEHSEAPAEDLSSQAWSAEENDLRVLAAAANIKMKGPAPDTLLAAARALLADGISPVNSSATLLRLGSEYSRIAVKLNVTPHPKLVKACLSCIDEINVRDTVLDIGSVCALLHLLPKFPRLRALRTWRCELSKAAVELLADFLPKIEHIARLDLDMCPAVSSSMEKFLNFPHLTILSLRACELDEVAASSLATALETNNALRALDLWGNRLRTEGCRELLSAIKSSKSLEALCLGSNGVTDEIIETVADVFMRKEIDRAQFELDNAPKTKGRGAKGASAIPPKPDPALYIEEGERLFLRANETLSWLDISWNSLSEQGTEVLLKMQEDIPILKVLKLLGNPGTM</sequence>
<accession>A0A7S4AZN3</accession>
<dbReference type="EMBL" id="HBIZ01003133">
    <property type="protein sequence ID" value="CAE0749104.1"/>
    <property type="molecule type" value="Transcribed_RNA"/>
</dbReference>
<protein>
    <submittedName>
        <fullName evidence="2">Uncharacterized protein</fullName>
    </submittedName>
</protein>
<evidence type="ECO:0000313" key="2">
    <source>
        <dbReference type="EMBL" id="CAE0749104.1"/>
    </source>
</evidence>
<gene>
    <name evidence="2" type="ORF">PCAR00345_LOCUS1686</name>
</gene>
<feature type="compositionally biased region" description="Basic and acidic residues" evidence="1">
    <location>
        <begin position="25"/>
        <end position="35"/>
    </location>
</feature>
<dbReference type="SUPFAM" id="SSF52047">
    <property type="entry name" value="RNI-like"/>
    <property type="match status" value="1"/>
</dbReference>